<dbReference type="OrthoDB" id="274752at2759"/>
<feature type="compositionally biased region" description="Polar residues" evidence="1">
    <location>
        <begin position="78"/>
        <end position="92"/>
    </location>
</feature>
<name>A0A1E3PS33_9ASCO</name>
<sequence>MFRLAIRRAAAPRFVRSFTSSVVRPNAISDIYIREVKGFKPTPATAADAEAGTKPWAAPAAPAAPSVEAEGVDALASYEQSAVETESGSSTGAKEEEWFVEEVEEEEHH</sequence>
<evidence type="ECO:0000313" key="2">
    <source>
        <dbReference type="EMBL" id="ODQ68245.1"/>
    </source>
</evidence>
<reference evidence="2 3" key="1">
    <citation type="journal article" date="2016" name="Proc. Natl. Acad. Sci. U.S.A.">
        <title>Comparative genomics of biotechnologically important yeasts.</title>
        <authorList>
            <person name="Riley R."/>
            <person name="Haridas S."/>
            <person name="Wolfe K.H."/>
            <person name="Lopes M.R."/>
            <person name="Hittinger C.T."/>
            <person name="Goeker M."/>
            <person name="Salamov A.A."/>
            <person name="Wisecaver J.H."/>
            <person name="Long T.M."/>
            <person name="Calvey C.H."/>
            <person name="Aerts A.L."/>
            <person name="Barry K.W."/>
            <person name="Choi C."/>
            <person name="Clum A."/>
            <person name="Coughlan A.Y."/>
            <person name="Deshpande S."/>
            <person name="Douglass A.P."/>
            <person name="Hanson S.J."/>
            <person name="Klenk H.-P."/>
            <person name="LaButti K.M."/>
            <person name="Lapidus A."/>
            <person name="Lindquist E.A."/>
            <person name="Lipzen A.M."/>
            <person name="Meier-Kolthoff J.P."/>
            <person name="Ohm R.A."/>
            <person name="Otillar R.P."/>
            <person name="Pangilinan J.L."/>
            <person name="Peng Y."/>
            <person name="Rokas A."/>
            <person name="Rosa C.A."/>
            <person name="Scheuner C."/>
            <person name="Sibirny A.A."/>
            <person name="Slot J.C."/>
            <person name="Stielow J.B."/>
            <person name="Sun H."/>
            <person name="Kurtzman C.P."/>
            <person name="Blackwell M."/>
            <person name="Grigoriev I.V."/>
            <person name="Jeffries T.W."/>
        </authorList>
    </citation>
    <scope>NUCLEOTIDE SEQUENCE [LARGE SCALE GENOMIC DNA]</scope>
    <source>
        <strain evidence="2 3">DSM 6958</strain>
    </source>
</reference>
<gene>
    <name evidence="2" type="ORF">NADFUDRAFT_48895</name>
</gene>
<feature type="compositionally biased region" description="Acidic residues" evidence="1">
    <location>
        <begin position="98"/>
        <end position="109"/>
    </location>
</feature>
<accession>A0A1E3PS33</accession>
<dbReference type="GO" id="GO:0046933">
    <property type="term" value="F:proton-transporting ATP synthase activity, rotational mechanism"/>
    <property type="evidence" value="ECO:0007669"/>
    <property type="project" value="TreeGrafter"/>
</dbReference>
<keyword evidence="3" id="KW-1185">Reference proteome</keyword>
<feature type="compositionally biased region" description="Low complexity" evidence="1">
    <location>
        <begin position="49"/>
        <end position="65"/>
    </location>
</feature>
<feature type="region of interest" description="Disordered" evidence="1">
    <location>
        <begin position="78"/>
        <end position="109"/>
    </location>
</feature>
<dbReference type="EMBL" id="KV454406">
    <property type="protein sequence ID" value="ODQ68245.1"/>
    <property type="molecule type" value="Genomic_DNA"/>
</dbReference>
<protein>
    <submittedName>
        <fullName evidence="2">Uncharacterized protein</fullName>
    </submittedName>
</protein>
<proteinExistence type="predicted"/>
<organism evidence="2 3">
    <name type="scientific">Nadsonia fulvescens var. elongata DSM 6958</name>
    <dbReference type="NCBI Taxonomy" id="857566"/>
    <lineage>
        <taxon>Eukaryota</taxon>
        <taxon>Fungi</taxon>
        <taxon>Dikarya</taxon>
        <taxon>Ascomycota</taxon>
        <taxon>Saccharomycotina</taxon>
        <taxon>Dipodascomycetes</taxon>
        <taxon>Dipodascales</taxon>
        <taxon>Dipodascales incertae sedis</taxon>
        <taxon>Nadsonia</taxon>
    </lineage>
</organism>
<evidence type="ECO:0000256" key="1">
    <source>
        <dbReference type="SAM" id="MobiDB-lite"/>
    </source>
</evidence>
<dbReference type="Proteomes" id="UP000095009">
    <property type="component" value="Unassembled WGS sequence"/>
</dbReference>
<dbReference type="AlphaFoldDB" id="A0A1E3PS33"/>
<feature type="region of interest" description="Disordered" evidence="1">
    <location>
        <begin position="44"/>
        <end position="65"/>
    </location>
</feature>
<dbReference type="Pfam" id="PF10775">
    <property type="entry name" value="ATP_sub_h"/>
    <property type="match status" value="1"/>
</dbReference>
<dbReference type="PANTHER" id="PTHR28207:SF1">
    <property type="entry name" value="ATP SYNTHASE SUBUNIT H, MITOCHONDRIAL"/>
    <property type="match status" value="1"/>
</dbReference>
<dbReference type="InterPro" id="IPR019711">
    <property type="entry name" value="ATP_synth_F0_suH"/>
</dbReference>
<dbReference type="PANTHER" id="PTHR28207">
    <property type="entry name" value="ATP SYNTHASE SUBUNIT H, MITOCHONDRIAL"/>
    <property type="match status" value="1"/>
</dbReference>
<dbReference type="STRING" id="857566.A0A1E3PS33"/>
<evidence type="ECO:0000313" key="3">
    <source>
        <dbReference type="Proteomes" id="UP000095009"/>
    </source>
</evidence>